<comment type="caution">
    <text evidence="1">The sequence shown here is derived from an EMBL/GenBank/DDBJ whole genome shotgun (WGS) entry which is preliminary data.</text>
</comment>
<reference evidence="1 2" key="1">
    <citation type="submission" date="2021-06" db="EMBL/GenBank/DDBJ databases">
        <title>A haploid diamondback moth (Plutella xylostella L.) genome assembly resolves 31 chromosomes and identifies a diamide resistance mutation.</title>
        <authorList>
            <person name="Ward C.M."/>
            <person name="Perry K.D."/>
            <person name="Baker G."/>
            <person name="Powis K."/>
            <person name="Heckel D.G."/>
            <person name="Baxter S.W."/>
        </authorList>
    </citation>
    <scope>NUCLEOTIDE SEQUENCE [LARGE SCALE GENOMIC DNA]</scope>
    <source>
        <strain evidence="1 2">LV</strain>
        <tissue evidence="1">Single pupa</tissue>
    </source>
</reference>
<evidence type="ECO:0000313" key="1">
    <source>
        <dbReference type="EMBL" id="KAG7302975.1"/>
    </source>
</evidence>
<dbReference type="Proteomes" id="UP000823941">
    <property type="component" value="Chromosome 17"/>
</dbReference>
<keyword evidence="2" id="KW-1185">Reference proteome</keyword>
<accession>A0ABQ7QD39</accession>
<protein>
    <submittedName>
        <fullName evidence="1">Uncharacterized protein</fullName>
    </submittedName>
</protein>
<evidence type="ECO:0000313" key="2">
    <source>
        <dbReference type="Proteomes" id="UP000823941"/>
    </source>
</evidence>
<proteinExistence type="predicted"/>
<sequence>MSVYDKVKLAIVCDNQNKIQSLNLKKRYGSLRTLPKTPTFNIPNCNNEYGRRIWTYSLPHILNSLPKTLINNVRDANPKQVRSLLKRYYIYDRYKKEGDVRADNSHPE</sequence>
<dbReference type="EMBL" id="JAHIBW010000017">
    <property type="protein sequence ID" value="KAG7302975.1"/>
    <property type="molecule type" value="Genomic_DNA"/>
</dbReference>
<organism evidence="1 2">
    <name type="scientific">Plutella xylostella</name>
    <name type="common">Diamondback moth</name>
    <name type="synonym">Plutella maculipennis</name>
    <dbReference type="NCBI Taxonomy" id="51655"/>
    <lineage>
        <taxon>Eukaryota</taxon>
        <taxon>Metazoa</taxon>
        <taxon>Ecdysozoa</taxon>
        <taxon>Arthropoda</taxon>
        <taxon>Hexapoda</taxon>
        <taxon>Insecta</taxon>
        <taxon>Pterygota</taxon>
        <taxon>Neoptera</taxon>
        <taxon>Endopterygota</taxon>
        <taxon>Lepidoptera</taxon>
        <taxon>Glossata</taxon>
        <taxon>Ditrysia</taxon>
        <taxon>Yponomeutoidea</taxon>
        <taxon>Plutellidae</taxon>
        <taxon>Plutella</taxon>
    </lineage>
</organism>
<name>A0ABQ7QD39_PLUXY</name>
<gene>
    <name evidence="1" type="ORF">JYU34_012977</name>
</gene>